<dbReference type="EMBL" id="JABBGG010000002">
    <property type="protein sequence ID" value="NML60400.1"/>
    <property type="molecule type" value="Genomic_DNA"/>
</dbReference>
<feature type="domain" description="Outer membrane protein beta-barrel" evidence="4">
    <location>
        <begin position="5"/>
        <end position="187"/>
    </location>
</feature>
<dbReference type="Proteomes" id="UP000583752">
    <property type="component" value="Unassembled WGS sequence"/>
</dbReference>
<dbReference type="Gene3D" id="2.40.160.20">
    <property type="match status" value="1"/>
</dbReference>
<dbReference type="RefSeq" id="WP_169464100.1">
    <property type="nucleotide sequence ID" value="NZ_JABBGG010000002.1"/>
</dbReference>
<dbReference type="GO" id="GO:0009279">
    <property type="term" value="C:cell outer membrane"/>
    <property type="evidence" value="ECO:0007669"/>
    <property type="project" value="UniProtKB-SubCell"/>
</dbReference>
<dbReference type="AlphaFoldDB" id="A0A848HJM6"/>
<proteinExistence type="predicted"/>
<evidence type="ECO:0000313" key="6">
    <source>
        <dbReference type="Proteomes" id="UP000583752"/>
    </source>
</evidence>
<dbReference type="InterPro" id="IPR027385">
    <property type="entry name" value="Beta-barrel_OMP"/>
</dbReference>
<evidence type="ECO:0000256" key="1">
    <source>
        <dbReference type="ARBA" id="ARBA00004442"/>
    </source>
</evidence>
<sequence length="187" mass="19751">MKKLIFALIAGATAMGAAQAQNKPYLGAGVVAADNTFEVSGTTNRSAEGYKAGGKIFGGVEIDQNFGVELGHTDFKKTDVGFTRNGVAGRGETDGRATYVAAKATAPMNEQFSFFGKLGVAHTKAKLSSATPGMTRSESDNALYAGLGAQYNLSQQVALTLEYERYGKKRDFGPKPDAVTLAARYNF</sequence>
<feature type="signal peptide" evidence="3">
    <location>
        <begin position="1"/>
        <end position="20"/>
    </location>
</feature>
<gene>
    <name evidence="5" type="ORF">HHL21_04715</name>
</gene>
<evidence type="ECO:0000256" key="2">
    <source>
        <dbReference type="ARBA" id="ARBA00022729"/>
    </source>
</evidence>
<protein>
    <submittedName>
        <fullName evidence="5">Porin family protein</fullName>
    </submittedName>
</protein>
<dbReference type="Pfam" id="PF13505">
    <property type="entry name" value="OMP_b-brl"/>
    <property type="match status" value="1"/>
</dbReference>
<feature type="chain" id="PRO_5032659507" evidence="3">
    <location>
        <begin position="21"/>
        <end position="187"/>
    </location>
</feature>
<organism evidence="5 6">
    <name type="scientific">Massilia polaris</name>
    <dbReference type="NCBI Taxonomy" id="2728846"/>
    <lineage>
        <taxon>Bacteria</taxon>
        <taxon>Pseudomonadati</taxon>
        <taxon>Pseudomonadota</taxon>
        <taxon>Betaproteobacteria</taxon>
        <taxon>Burkholderiales</taxon>
        <taxon>Oxalobacteraceae</taxon>
        <taxon>Telluria group</taxon>
        <taxon>Massilia</taxon>
    </lineage>
</organism>
<dbReference type="InterPro" id="IPR011250">
    <property type="entry name" value="OMP/PagP_B-barrel"/>
</dbReference>
<evidence type="ECO:0000259" key="4">
    <source>
        <dbReference type="Pfam" id="PF13505"/>
    </source>
</evidence>
<name>A0A848HJM6_9BURK</name>
<evidence type="ECO:0000256" key="3">
    <source>
        <dbReference type="SAM" id="SignalP"/>
    </source>
</evidence>
<dbReference type="SUPFAM" id="SSF56925">
    <property type="entry name" value="OMPA-like"/>
    <property type="match status" value="1"/>
</dbReference>
<comment type="caution">
    <text evidence="5">The sequence shown here is derived from an EMBL/GenBank/DDBJ whole genome shotgun (WGS) entry which is preliminary data.</text>
</comment>
<evidence type="ECO:0000313" key="5">
    <source>
        <dbReference type="EMBL" id="NML60400.1"/>
    </source>
</evidence>
<comment type="subcellular location">
    <subcellularLocation>
        <location evidence="1">Cell outer membrane</location>
    </subcellularLocation>
</comment>
<reference evidence="5 6" key="1">
    <citation type="submission" date="2020-04" db="EMBL/GenBank/DDBJ databases">
        <title>Massilia sp. RP-1-19 isolated from soil.</title>
        <authorList>
            <person name="Dahal R.H."/>
        </authorList>
    </citation>
    <scope>NUCLEOTIDE SEQUENCE [LARGE SCALE GENOMIC DNA]</scope>
    <source>
        <strain evidence="5 6">RP-1-19</strain>
    </source>
</reference>
<keyword evidence="6" id="KW-1185">Reference proteome</keyword>
<keyword evidence="2 3" id="KW-0732">Signal</keyword>
<accession>A0A848HJM6</accession>